<keyword evidence="5" id="KW-1185">Reference proteome</keyword>
<evidence type="ECO:0000313" key="4">
    <source>
        <dbReference type="EMBL" id="NNV57737.1"/>
    </source>
</evidence>
<dbReference type="Proteomes" id="UP000598971">
    <property type="component" value="Unassembled WGS sequence"/>
</dbReference>
<feature type="domain" description="Methyltransferase" evidence="3">
    <location>
        <begin position="46"/>
        <end position="138"/>
    </location>
</feature>
<dbReference type="EMBL" id="WHPF01000018">
    <property type="protein sequence ID" value="NNV57737.1"/>
    <property type="molecule type" value="Genomic_DNA"/>
</dbReference>
<keyword evidence="2" id="KW-0808">Transferase</keyword>
<dbReference type="GO" id="GO:0008168">
    <property type="term" value="F:methyltransferase activity"/>
    <property type="evidence" value="ECO:0007669"/>
    <property type="project" value="UniProtKB-KW"/>
</dbReference>
<dbReference type="PANTHER" id="PTHR43861:SF1">
    <property type="entry name" value="TRANS-ACONITATE 2-METHYLTRANSFERASE"/>
    <property type="match status" value="1"/>
</dbReference>
<organism evidence="4 5">
    <name type="scientific">Limnovirga soli</name>
    <dbReference type="NCBI Taxonomy" id="2656915"/>
    <lineage>
        <taxon>Bacteria</taxon>
        <taxon>Pseudomonadati</taxon>
        <taxon>Bacteroidota</taxon>
        <taxon>Chitinophagia</taxon>
        <taxon>Chitinophagales</taxon>
        <taxon>Chitinophagaceae</taxon>
        <taxon>Limnovirga</taxon>
    </lineage>
</organism>
<dbReference type="PANTHER" id="PTHR43861">
    <property type="entry name" value="TRANS-ACONITATE 2-METHYLTRANSFERASE-RELATED"/>
    <property type="match status" value="1"/>
</dbReference>
<dbReference type="GO" id="GO:0032259">
    <property type="term" value="P:methylation"/>
    <property type="evidence" value="ECO:0007669"/>
    <property type="project" value="UniProtKB-KW"/>
</dbReference>
<evidence type="ECO:0000313" key="5">
    <source>
        <dbReference type="Proteomes" id="UP000598971"/>
    </source>
</evidence>
<dbReference type="SUPFAM" id="SSF53335">
    <property type="entry name" value="S-adenosyl-L-methionine-dependent methyltransferases"/>
    <property type="match status" value="1"/>
</dbReference>
<name>A0A8J8JT68_9BACT</name>
<keyword evidence="1 4" id="KW-0489">Methyltransferase</keyword>
<dbReference type="InterPro" id="IPR029063">
    <property type="entry name" value="SAM-dependent_MTases_sf"/>
</dbReference>
<reference evidence="4" key="1">
    <citation type="submission" date="2019-10" db="EMBL/GenBank/DDBJ databases">
        <title>Draft genome sequence of Panacibacter sp. KCS-6.</title>
        <authorList>
            <person name="Yim K.J."/>
        </authorList>
    </citation>
    <scope>NUCLEOTIDE SEQUENCE</scope>
    <source>
        <strain evidence="4">KCS-6</strain>
    </source>
</reference>
<dbReference type="AlphaFoldDB" id="A0A8J8JT68"/>
<accession>A0A8J8JT68</accession>
<proteinExistence type="predicted"/>
<dbReference type="InterPro" id="IPR041698">
    <property type="entry name" value="Methyltransf_25"/>
</dbReference>
<evidence type="ECO:0000259" key="3">
    <source>
        <dbReference type="Pfam" id="PF13649"/>
    </source>
</evidence>
<dbReference type="Pfam" id="PF13649">
    <property type="entry name" value="Methyltransf_25"/>
    <property type="match status" value="1"/>
</dbReference>
<evidence type="ECO:0000256" key="2">
    <source>
        <dbReference type="ARBA" id="ARBA00022679"/>
    </source>
</evidence>
<gene>
    <name evidence="4" type="ORF">GD597_19870</name>
</gene>
<dbReference type="RefSeq" id="WP_171609684.1">
    <property type="nucleotide sequence ID" value="NZ_WHPF01000018.1"/>
</dbReference>
<evidence type="ECO:0000256" key="1">
    <source>
        <dbReference type="ARBA" id="ARBA00022603"/>
    </source>
</evidence>
<sequence length="210" mass="24105">MDRYQQTWNTWNKLAKLYEDKFMDIDLYNQTYDMFCQYITQTNSGILEIGCGPGNITRYLLGKRPDFDITAIDVAPNMVELASRNNPTVNCMVMDCRNIDTIANNFNGIVCGFCLPYLNKQDGSKLIKDCSNLLNKGGYLYFSTIEGDYSASGYQTASTGDQTFVYYYDETFLRKVLIENRFDLLQLIKINYPKIAGKSEVHLVLIARKK</sequence>
<protein>
    <submittedName>
        <fullName evidence="4">Methyltransferase domain-containing protein</fullName>
    </submittedName>
</protein>
<dbReference type="Gene3D" id="3.40.50.150">
    <property type="entry name" value="Vaccinia Virus protein VP39"/>
    <property type="match status" value="1"/>
</dbReference>
<comment type="caution">
    <text evidence="4">The sequence shown here is derived from an EMBL/GenBank/DDBJ whole genome shotgun (WGS) entry which is preliminary data.</text>
</comment>
<dbReference type="CDD" id="cd02440">
    <property type="entry name" value="AdoMet_MTases"/>
    <property type="match status" value="1"/>
</dbReference>